<dbReference type="RefSeq" id="WP_095043073.1">
    <property type="nucleotide sequence ID" value="NZ_LN890655.1"/>
</dbReference>
<dbReference type="KEGG" id="pbf:CFX0092_A1736"/>
<evidence type="ECO:0000313" key="9">
    <source>
        <dbReference type="EMBL" id="CUS03614.2"/>
    </source>
</evidence>
<feature type="transmembrane region" description="Helical" evidence="8">
    <location>
        <begin position="129"/>
        <end position="150"/>
    </location>
</feature>
<dbReference type="GO" id="GO:0009103">
    <property type="term" value="P:lipopolysaccharide biosynthetic process"/>
    <property type="evidence" value="ECO:0007669"/>
    <property type="project" value="UniProtKB-ARBA"/>
</dbReference>
<reference evidence="9" key="1">
    <citation type="submission" date="2016-01" db="EMBL/GenBank/DDBJ databases">
        <authorList>
            <person name="Mcilroy J.S."/>
            <person name="Karst M S."/>
            <person name="Albertsen M."/>
        </authorList>
    </citation>
    <scope>NUCLEOTIDE SEQUENCE</scope>
    <source>
        <strain evidence="9">Cfx-K</strain>
    </source>
</reference>
<dbReference type="OrthoDB" id="158419at2"/>
<evidence type="ECO:0000256" key="6">
    <source>
        <dbReference type="ARBA" id="ARBA00022989"/>
    </source>
</evidence>
<gene>
    <name evidence="9" type="ORF">CFX0092_A1736</name>
</gene>
<keyword evidence="2" id="KW-1003">Cell membrane</keyword>
<protein>
    <recommendedName>
        <fullName evidence="11">Glycosyltransferase RgtA/B/C/D-like domain-containing protein</fullName>
    </recommendedName>
</protein>
<comment type="subcellular location">
    <subcellularLocation>
        <location evidence="1">Cell membrane</location>
        <topology evidence="1">Multi-pass membrane protein</topology>
    </subcellularLocation>
</comment>
<feature type="transmembrane region" description="Helical" evidence="8">
    <location>
        <begin position="224"/>
        <end position="240"/>
    </location>
</feature>
<name>A0A160T1W3_9CHLR</name>
<evidence type="ECO:0000256" key="7">
    <source>
        <dbReference type="ARBA" id="ARBA00023136"/>
    </source>
</evidence>
<dbReference type="Proteomes" id="UP000215027">
    <property type="component" value="Chromosome I"/>
</dbReference>
<keyword evidence="7 8" id="KW-0472">Membrane</keyword>
<evidence type="ECO:0000256" key="5">
    <source>
        <dbReference type="ARBA" id="ARBA00022692"/>
    </source>
</evidence>
<evidence type="ECO:0000256" key="1">
    <source>
        <dbReference type="ARBA" id="ARBA00004651"/>
    </source>
</evidence>
<feature type="transmembrane region" description="Helical" evidence="8">
    <location>
        <begin position="417"/>
        <end position="438"/>
    </location>
</feature>
<dbReference type="PANTHER" id="PTHR33908">
    <property type="entry name" value="MANNOSYLTRANSFERASE YKCB-RELATED"/>
    <property type="match status" value="1"/>
</dbReference>
<feature type="transmembrane region" description="Helical" evidence="8">
    <location>
        <begin position="344"/>
        <end position="364"/>
    </location>
</feature>
<evidence type="ECO:0000256" key="4">
    <source>
        <dbReference type="ARBA" id="ARBA00022679"/>
    </source>
</evidence>
<proteinExistence type="predicted"/>
<dbReference type="AlphaFoldDB" id="A0A160T1W3"/>
<feature type="transmembrane region" description="Helical" evidence="8">
    <location>
        <begin position="385"/>
        <end position="405"/>
    </location>
</feature>
<keyword evidence="4" id="KW-0808">Transferase</keyword>
<keyword evidence="10" id="KW-1185">Reference proteome</keyword>
<evidence type="ECO:0000313" key="10">
    <source>
        <dbReference type="Proteomes" id="UP000215027"/>
    </source>
</evidence>
<evidence type="ECO:0008006" key="11">
    <source>
        <dbReference type="Google" id="ProtNLM"/>
    </source>
</evidence>
<keyword evidence="5 8" id="KW-0812">Transmembrane</keyword>
<evidence type="ECO:0000256" key="8">
    <source>
        <dbReference type="SAM" id="Phobius"/>
    </source>
</evidence>
<dbReference type="GO" id="GO:0016763">
    <property type="term" value="F:pentosyltransferase activity"/>
    <property type="evidence" value="ECO:0007669"/>
    <property type="project" value="TreeGrafter"/>
</dbReference>
<dbReference type="GO" id="GO:0005886">
    <property type="term" value="C:plasma membrane"/>
    <property type="evidence" value="ECO:0007669"/>
    <property type="project" value="UniProtKB-SubCell"/>
</dbReference>
<feature type="transmembrane region" description="Helical" evidence="8">
    <location>
        <begin position="270"/>
        <end position="289"/>
    </location>
</feature>
<feature type="transmembrane region" description="Helical" evidence="8">
    <location>
        <begin position="162"/>
        <end position="179"/>
    </location>
</feature>
<organism evidence="9 10">
    <name type="scientific">Candidatus Promineifilum breve</name>
    <dbReference type="NCBI Taxonomy" id="1806508"/>
    <lineage>
        <taxon>Bacteria</taxon>
        <taxon>Bacillati</taxon>
        <taxon>Chloroflexota</taxon>
        <taxon>Ardenticatenia</taxon>
        <taxon>Candidatus Promineifilales</taxon>
        <taxon>Candidatus Promineifilaceae</taxon>
        <taxon>Candidatus Promineifilum</taxon>
    </lineage>
</organism>
<dbReference type="PANTHER" id="PTHR33908:SF11">
    <property type="entry name" value="MEMBRANE PROTEIN"/>
    <property type="match status" value="1"/>
</dbReference>
<feature type="transmembrane region" description="Helical" evidence="8">
    <location>
        <begin position="185"/>
        <end position="203"/>
    </location>
</feature>
<dbReference type="EMBL" id="LN890655">
    <property type="protein sequence ID" value="CUS03614.2"/>
    <property type="molecule type" value="Genomic_DNA"/>
</dbReference>
<sequence>MSRRRALLALILLGYLAITLAYGVLNPLFEAPDEHWHFFTAVSIAETGRLPRVEEPPDPLLGQEAAQPPLYYALGAALLAPFDTTGWREAIWENPYAWIGDASALANVNRMVHTPAEAWPWQGWALAAHFLRVLSTLFGLGTLLCIYGSARLIWPESTTRPLMATALVAFLPQFNFVHAAVSNDALITFLCSLALYQLIWLWNGLGTRPSSGKGEAGGLPTRPTMVRLVLLGITIGLAALSKNAGVLLLLYSLGFLAVVAWRAGRPRAIIPAGLLVAAPALLIAGWLWARNQALYGDWTATAPFIAIAGGDRGYTLWQALGEWRGLLASFVGVFGWFNLRPPGWVYWVWLAITGLAVAGGLVCAAQAYRRQRRTAARRLPLNADWLLAALLAVWPLLVLAGLLAFMLRTEAAQGRLLFPAILPLSLGTAWGLAGWSRCAPQALGKFNRRLAPLLALLALATSVYSLLYVIEPAYRPPPTIAAIPAGARRVLPELVERGQGIALLAAEVDTDTARPGDVIWLTLYWQADEPPAEPPEFVLELFGREVERIANLHSYHGRGLYPATLWPPGAVIADRFAVRIDPAAEAPVMGRVFARVEGGAPGIEVATVKIEPLEPPPVPDSWAAELGDHIALVNATIRPAQTTAGQRVQVLVRWYVPVGAPDRDYTTLIHLGPPDAPPLSTGDSPPLGGAYPTSAWRNGETIDDRYFLLIPGGLAPGPYPVWIGLYDPATGQRLPVVVEGELQPNGVYLAGWVEVVCAGEDADCAP</sequence>
<dbReference type="InterPro" id="IPR050297">
    <property type="entry name" value="LipidA_mod_glycosyltrf_83"/>
</dbReference>
<keyword evidence="3" id="KW-0328">Glycosyltransferase</keyword>
<feature type="transmembrane region" description="Helical" evidence="8">
    <location>
        <begin position="246"/>
        <end position="263"/>
    </location>
</feature>
<feature type="transmembrane region" description="Helical" evidence="8">
    <location>
        <begin position="450"/>
        <end position="470"/>
    </location>
</feature>
<evidence type="ECO:0000256" key="3">
    <source>
        <dbReference type="ARBA" id="ARBA00022676"/>
    </source>
</evidence>
<accession>A0A160T1W3</accession>
<evidence type="ECO:0000256" key="2">
    <source>
        <dbReference type="ARBA" id="ARBA00022475"/>
    </source>
</evidence>
<keyword evidence="6 8" id="KW-1133">Transmembrane helix</keyword>